<gene>
    <name evidence="1" type="ORF">J2X78_000087</name>
</gene>
<proteinExistence type="predicted"/>
<sequence>MLKTLITAVLGLAALAANAQNGFTLNGKLSGNHEGQKVMLTYRADDKAVKDSAIVKNGGFLLKGKVADAVKAQLTLKELGEDKSPMTMEKMLAQDAQEFFLENKDITVTGSTIRTALIKGGAAQADYLLLNSQLKPLQDKMKPLSAKMQQYSKEKNDKAKDELFPQLRAIRVEMNKVEDAFIQQHQDSYVTLDLLNGRSGVIDVEKIGPAYNALSPRMKASSQGKKLGERLKVATKTDIGKPALNFVQNNTEGKPVSLASLKGKYVLLDFWASWCGPCRAENPNVVKAYKKFKDKNFEIIAVSLDDKKEAWIKAIETDGLPWIHVSDLQGWKNAVAGMYDVKAVPQNFLIGPDGVILAKNLRGEELDKRLSELIKN</sequence>
<evidence type="ECO:0000313" key="2">
    <source>
        <dbReference type="Proteomes" id="UP001246858"/>
    </source>
</evidence>
<dbReference type="Proteomes" id="UP001246858">
    <property type="component" value="Unassembled WGS sequence"/>
</dbReference>
<name>A0ACC6KQS6_9SPHI</name>
<protein>
    <submittedName>
        <fullName evidence="1">Peroxiredoxin</fullName>
    </submittedName>
</protein>
<accession>A0ACC6KQS6</accession>
<keyword evidence="2" id="KW-1185">Reference proteome</keyword>
<organism evidence="1 2">
    <name type="scientific">Pedobacter africanus</name>
    <dbReference type="NCBI Taxonomy" id="151894"/>
    <lineage>
        <taxon>Bacteria</taxon>
        <taxon>Pseudomonadati</taxon>
        <taxon>Bacteroidota</taxon>
        <taxon>Sphingobacteriia</taxon>
        <taxon>Sphingobacteriales</taxon>
        <taxon>Sphingobacteriaceae</taxon>
        <taxon>Pedobacter</taxon>
    </lineage>
</organism>
<dbReference type="EMBL" id="JAVDTF010000001">
    <property type="protein sequence ID" value="MDR6781535.1"/>
    <property type="molecule type" value="Genomic_DNA"/>
</dbReference>
<evidence type="ECO:0000313" key="1">
    <source>
        <dbReference type="EMBL" id="MDR6781535.1"/>
    </source>
</evidence>
<comment type="caution">
    <text evidence="1">The sequence shown here is derived from an EMBL/GenBank/DDBJ whole genome shotgun (WGS) entry which is preliminary data.</text>
</comment>
<reference evidence="1" key="1">
    <citation type="submission" date="2023-07" db="EMBL/GenBank/DDBJ databases">
        <title>Sorghum-associated microbial communities from plants grown in Nebraska, USA.</title>
        <authorList>
            <person name="Schachtman D."/>
        </authorList>
    </citation>
    <scope>NUCLEOTIDE SEQUENCE</scope>
    <source>
        <strain evidence="1">2697</strain>
    </source>
</reference>